<gene>
    <name evidence="2" type="ORF">HF576_03015</name>
</gene>
<keyword evidence="3" id="KW-1185">Reference proteome</keyword>
<organism evidence="2 3">
    <name type="scientific">Microbacterium salsuginis</name>
    <dbReference type="NCBI Taxonomy" id="2722803"/>
    <lineage>
        <taxon>Bacteria</taxon>
        <taxon>Bacillati</taxon>
        <taxon>Actinomycetota</taxon>
        <taxon>Actinomycetes</taxon>
        <taxon>Micrococcales</taxon>
        <taxon>Microbacteriaceae</taxon>
        <taxon>Microbacterium</taxon>
    </lineage>
</organism>
<accession>A0ABX1K9Z8</accession>
<dbReference type="RefSeq" id="WP_168911283.1">
    <property type="nucleotide sequence ID" value="NZ_JABACI010000001.1"/>
</dbReference>
<protein>
    <recommendedName>
        <fullName evidence="4">DUF2510 domain-containing protein</fullName>
    </recommendedName>
</protein>
<evidence type="ECO:0000313" key="3">
    <source>
        <dbReference type="Proteomes" id="UP001429745"/>
    </source>
</evidence>
<dbReference type="EMBL" id="JABACI010000001">
    <property type="protein sequence ID" value="NLP82808.1"/>
    <property type="molecule type" value="Genomic_DNA"/>
</dbReference>
<feature type="transmembrane region" description="Helical" evidence="1">
    <location>
        <begin position="102"/>
        <end position="123"/>
    </location>
</feature>
<comment type="caution">
    <text evidence="2">The sequence shown here is derived from an EMBL/GenBank/DDBJ whole genome shotgun (WGS) entry which is preliminary data.</text>
</comment>
<keyword evidence="1" id="KW-0812">Transmembrane</keyword>
<proteinExistence type="predicted"/>
<evidence type="ECO:0000313" key="2">
    <source>
        <dbReference type="EMBL" id="NLP82808.1"/>
    </source>
</evidence>
<evidence type="ECO:0008006" key="4">
    <source>
        <dbReference type="Google" id="ProtNLM"/>
    </source>
</evidence>
<evidence type="ECO:0000256" key="1">
    <source>
        <dbReference type="SAM" id="Phobius"/>
    </source>
</evidence>
<feature type="transmembrane region" description="Helical" evidence="1">
    <location>
        <begin position="78"/>
        <end position="96"/>
    </location>
</feature>
<name>A0ABX1K9Z8_9MICO</name>
<reference evidence="2 3" key="1">
    <citation type="submission" date="2020-04" db="EMBL/GenBank/DDBJ databases">
        <title>CFH 90308 Microbacterium sp.</title>
        <authorList>
            <person name="Nie G."/>
            <person name="Ming H."/>
            <person name="Xia T."/>
        </authorList>
    </citation>
    <scope>NUCLEOTIDE SEQUENCE [LARGE SCALE GENOMIC DNA]</scope>
    <source>
        <strain evidence="2 3">CFH 90308</strain>
    </source>
</reference>
<keyword evidence="1" id="KW-0472">Membrane</keyword>
<dbReference type="Proteomes" id="UP001429745">
    <property type="component" value="Unassembled WGS sequence"/>
</dbReference>
<keyword evidence="1" id="KW-1133">Transmembrane helix</keyword>
<sequence>MRVIRVPNVAADFRVPPGWPAPTNAWIRANAFWNPPEGWVPLDHLRPAPTGWKYWRPNPTWNRMSARLFGRVNALRRVGDWLVIVWIVLLIVRLSLPPLAALNVLSITCALAALACLIIAEGLRARQTRSAMKRIASVALEEREKRLVRNYQKYLLEAP</sequence>